<proteinExistence type="predicted"/>
<evidence type="ECO:0000313" key="2">
    <source>
        <dbReference type="Proteomes" id="UP001175226"/>
    </source>
</evidence>
<dbReference type="Proteomes" id="UP001175226">
    <property type="component" value="Unassembled WGS sequence"/>
</dbReference>
<reference evidence="1" key="1">
    <citation type="submission" date="2023-06" db="EMBL/GenBank/DDBJ databases">
        <authorList>
            <consortium name="Lawrence Berkeley National Laboratory"/>
            <person name="Ahrendt S."/>
            <person name="Sahu N."/>
            <person name="Indic B."/>
            <person name="Wong-Bajracharya J."/>
            <person name="Merenyi Z."/>
            <person name="Ke H.-M."/>
            <person name="Monk M."/>
            <person name="Kocsube S."/>
            <person name="Drula E."/>
            <person name="Lipzen A."/>
            <person name="Balint B."/>
            <person name="Henrissat B."/>
            <person name="Andreopoulos B."/>
            <person name="Martin F.M."/>
            <person name="Harder C.B."/>
            <person name="Rigling D."/>
            <person name="Ford K.L."/>
            <person name="Foster G.D."/>
            <person name="Pangilinan J."/>
            <person name="Papanicolaou A."/>
            <person name="Barry K."/>
            <person name="LaButti K."/>
            <person name="Viragh M."/>
            <person name="Koriabine M."/>
            <person name="Yan M."/>
            <person name="Riley R."/>
            <person name="Champramary S."/>
            <person name="Plett K.L."/>
            <person name="Tsai I.J."/>
            <person name="Slot J."/>
            <person name="Sipos G."/>
            <person name="Plett J."/>
            <person name="Nagy L.G."/>
            <person name="Grigoriev I.V."/>
        </authorList>
    </citation>
    <scope>NUCLEOTIDE SEQUENCE</scope>
    <source>
        <strain evidence="1">FPL87.14</strain>
    </source>
</reference>
<keyword evidence="2" id="KW-1185">Reference proteome</keyword>
<gene>
    <name evidence="1" type="ORF">EV421DRAFT_1907966</name>
</gene>
<sequence length="200" mass="22573">MTSLTPEEWISKCMGSGPIDPIFAQFGLAMSRSLKSMADAAWHKVPIPEGFNIDSLKNVSAQKYGQHIEVLVLIRAMDIACKFVHVPSRGFYPKFLNLLELDTRTKSFLNHLDKWLDKLESMHLNLQISDESNLVSLPPLEPNTSPMDEIIHSDICILAAHWKHDSMKQWVKSLSVLEGVAFHICLLTHVSLQQLQTSLV</sequence>
<accession>A0AA39J633</accession>
<name>A0AA39J633_9AGAR</name>
<organism evidence="1 2">
    <name type="scientific">Armillaria borealis</name>
    <dbReference type="NCBI Taxonomy" id="47425"/>
    <lineage>
        <taxon>Eukaryota</taxon>
        <taxon>Fungi</taxon>
        <taxon>Dikarya</taxon>
        <taxon>Basidiomycota</taxon>
        <taxon>Agaricomycotina</taxon>
        <taxon>Agaricomycetes</taxon>
        <taxon>Agaricomycetidae</taxon>
        <taxon>Agaricales</taxon>
        <taxon>Marasmiineae</taxon>
        <taxon>Physalacriaceae</taxon>
        <taxon>Armillaria</taxon>
    </lineage>
</organism>
<protein>
    <submittedName>
        <fullName evidence="1">Uncharacterized protein</fullName>
    </submittedName>
</protein>
<comment type="caution">
    <text evidence="1">The sequence shown here is derived from an EMBL/GenBank/DDBJ whole genome shotgun (WGS) entry which is preliminary data.</text>
</comment>
<dbReference type="EMBL" id="JAUEPT010000055">
    <property type="protein sequence ID" value="KAK0436349.1"/>
    <property type="molecule type" value="Genomic_DNA"/>
</dbReference>
<dbReference type="AlphaFoldDB" id="A0AA39J633"/>
<evidence type="ECO:0000313" key="1">
    <source>
        <dbReference type="EMBL" id="KAK0436349.1"/>
    </source>
</evidence>